<evidence type="ECO:0000313" key="1">
    <source>
        <dbReference type="EMBL" id="GAA3025451.1"/>
    </source>
</evidence>
<dbReference type="InterPro" id="IPR054058">
    <property type="entry name" value="HTH_67"/>
</dbReference>
<evidence type="ECO:0000313" key="2">
    <source>
        <dbReference type="Proteomes" id="UP001501035"/>
    </source>
</evidence>
<organism evidence="1 2">
    <name type="scientific">Gordonia defluvii</name>
    <dbReference type="NCBI Taxonomy" id="283718"/>
    <lineage>
        <taxon>Bacteria</taxon>
        <taxon>Bacillati</taxon>
        <taxon>Actinomycetota</taxon>
        <taxon>Actinomycetes</taxon>
        <taxon>Mycobacteriales</taxon>
        <taxon>Gordoniaceae</taxon>
        <taxon>Gordonia</taxon>
    </lineage>
</organism>
<sequence>MTSAARRAHEALEPFHLLAYFNPGLQAAQADTRLDPHAFYVGARGAPLGPCAGSVVASAFFNFSPALIGTAWASACAVGLDAVVDRRNAMLGEQFHAILGDLGEQPAIADLAARYGALAASLPLNGRALAAAWASAAIPDEPIVALWHNIAVLREWRGDNHIAALVVHGLDGIDARTFHESQLLDPGIRRVTLGKRMSMLTRGWCDDDWELSVDRLVERGLAERTGPNESGIAHRLTPDGAERYDDIEAMTDALGESVWTTSGVDSLLEATHPLVKAVIDAGIVPGTRTK</sequence>
<reference evidence="2" key="1">
    <citation type="journal article" date="2019" name="Int. J. Syst. Evol. Microbiol.">
        <title>The Global Catalogue of Microorganisms (GCM) 10K type strain sequencing project: providing services to taxonomists for standard genome sequencing and annotation.</title>
        <authorList>
            <consortium name="The Broad Institute Genomics Platform"/>
            <consortium name="The Broad Institute Genome Sequencing Center for Infectious Disease"/>
            <person name="Wu L."/>
            <person name="Ma J."/>
        </authorList>
    </citation>
    <scope>NUCLEOTIDE SEQUENCE [LARGE SCALE GENOMIC DNA]</scope>
    <source>
        <strain evidence="2">JCM 14234</strain>
    </source>
</reference>
<gene>
    <name evidence="1" type="ORF">GCM10010528_04200</name>
</gene>
<comment type="caution">
    <text evidence="1">The sequence shown here is derived from an EMBL/GenBank/DDBJ whole genome shotgun (WGS) entry which is preliminary data.</text>
</comment>
<name>A0ABP6KZV2_9ACTN</name>
<dbReference type="NCBIfam" id="NF047719">
    <property type="entry name" value="SCO6745_fam_HTH"/>
    <property type="match status" value="1"/>
</dbReference>
<accession>A0ABP6KZV2</accession>
<dbReference type="Pfam" id="PF21863">
    <property type="entry name" value="HTH_67"/>
    <property type="match status" value="1"/>
</dbReference>
<evidence type="ECO:0008006" key="3">
    <source>
        <dbReference type="Google" id="ProtNLM"/>
    </source>
</evidence>
<dbReference type="RefSeq" id="WP_290714282.1">
    <property type="nucleotide sequence ID" value="NZ_BAAAVS010000002.1"/>
</dbReference>
<protein>
    <recommendedName>
        <fullName evidence="3">SalK</fullName>
    </recommendedName>
</protein>
<keyword evidence="2" id="KW-1185">Reference proteome</keyword>
<proteinExistence type="predicted"/>
<dbReference type="Proteomes" id="UP001501035">
    <property type="component" value="Unassembled WGS sequence"/>
</dbReference>
<dbReference type="EMBL" id="BAAAVS010000002">
    <property type="protein sequence ID" value="GAA3025451.1"/>
    <property type="molecule type" value="Genomic_DNA"/>
</dbReference>